<dbReference type="InterPro" id="IPR006311">
    <property type="entry name" value="TAT_signal"/>
</dbReference>
<dbReference type="PANTHER" id="PTHR42928">
    <property type="entry name" value="TRICARBOXYLATE-BINDING PROTEIN"/>
    <property type="match status" value="1"/>
</dbReference>
<evidence type="ECO:0000256" key="1">
    <source>
        <dbReference type="ARBA" id="ARBA00006987"/>
    </source>
</evidence>
<dbReference type="InterPro" id="IPR005064">
    <property type="entry name" value="BUG"/>
</dbReference>
<evidence type="ECO:0000313" key="4">
    <source>
        <dbReference type="Proteomes" id="UP001161276"/>
    </source>
</evidence>
<dbReference type="CDD" id="cd13578">
    <property type="entry name" value="PBP2_Bug27"/>
    <property type="match status" value="1"/>
</dbReference>
<sequence>MEPFTRAGAPRSVVRRRLLIGAAGAALGSLTTGAQALAASGYPSKPLRVVIPYPPGGPTDIVGRIVAAALADKLGQSVVIDNRPGASGMIGADMVAKAAPDGYVLLVNVSGQLVNPALYANMAHDPLKDFRGITNLASTPIQLVVSANSPVQSVAELVALVRSQPGRHNFASSSNGTPGHLAGEVFKAAAKLDATHIPYKGSAPALTDVIGGQVTYMLDSMPSSISLVKGGKLRALAVTSDTRVAALPEVPTFAELNYPTVNLTTWYGMWAPAQTPSALVASLYQAVNDVLRQPEVRARLTDAQAMPVGDTPEHFDAYCRTEAKRYADIVQLAGIRLQ</sequence>
<comment type="caution">
    <text evidence="3">The sequence shown here is derived from an EMBL/GenBank/DDBJ whole genome shotgun (WGS) entry which is preliminary data.</text>
</comment>
<feature type="chain" id="PRO_5041388009" evidence="2">
    <location>
        <begin position="39"/>
        <end position="338"/>
    </location>
</feature>
<dbReference type="PANTHER" id="PTHR42928:SF5">
    <property type="entry name" value="BLR1237 PROTEIN"/>
    <property type="match status" value="1"/>
</dbReference>
<feature type="signal peptide" evidence="2">
    <location>
        <begin position="1"/>
        <end position="38"/>
    </location>
</feature>
<gene>
    <name evidence="3" type="ORF">N5K24_14485</name>
</gene>
<accession>A0AA42WBW7</accession>
<comment type="similarity">
    <text evidence="1">Belongs to the UPF0065 (bug) family.</text>
</comment>
<dbReference type="EMBL" id="JAOCKG010000005">
    <property type="protein sequence ID" value="MDH2051608.1"/>
    <property type="molecule type" value="Genomic_DNA"/>
</dbReference>
<evidence type="ECO:0000256" key="2">
    <source>
        <dbReference type="SAM" id="SignalP"/>
    </source>
</evidence>
<dbReference type="AlphaFoldDB" id="A0AA42WBW7"/>
<evidence type="ECO:0000313" key="3">
    <source>
        <dbReference type="EMBL" id="MDH2051608.1"/>
    </source>
</evidence>
<name>A0AA42WBW7_9BURK</name>
<dbReference type="PROSITE" id="PS51318">
    <property type="entry name" value="TAT"/>
    <property type="match status" value="1"/>
</dbReference>
<keyword evidence="2" id="KW-0732">Signal</keyword>
<reference evidence="3" key="1">
    <citation type="submission" date="2022-09" db="EMBL/GenBank/DDBJ databases">
        <title>Intensive care unit water sources are persistently colonized with multi-drug resistant bacteria and are the site of extensive horizontal gene transfer of antibiotic resistance genes.</title>
        <authorList>
            <person name="Diorio-Toth L."/>
        </authorList>
    </citation>
    <scope>NUCLEOTIDE SEQUENCE</scope>
    <source>
        <strain evidence="3">GD03676</strain>
    </source>
</reference>
<protein>
    <submittedName>
        <fullName evidence="3">Tripartite tricarboxylate transporter substrate binding protein</fullName>
    </submittedName>
</protein>
<dbReference type="SUPFAM" id="SSF53850">
    <property type="entry name" value="Periplasmic binding protein-like II"/>
    <property type="match status" value="1"/>
</dbReference>
<dbReference type="Gene3D" id="3.40.190.10">
    <property type="entry name" value="Periplasmic binding protein-like II"/>
    <property type="match status" value="1"/>
</dbReference>
<dbReference type="Gene3D" id="3.40.190.150">
    <property type="entry name" value="Bordetella uptake gene, domain 1"/>
    <property type="match status" value="1"/>
</dbReference>
<dbReference type="Pfam" id="PF03401">
    <property type="entry name" value="TctC"/>
    <property type="match status" value="1"/>
</dbReference>
<proteinExistence type="inferred from homology"/>
<dbReference type="RefSeq" id="WP_035213714.1">
    <property type="nucleotide sequence ID" value="NZ_ALJE01000026.1"/>
</dbReference>
<dbReference type="InterPro" id="IPR042100">
    <property type="entry name" value="Bug_dom1"/>
</dbReference>
<organism evidence="3 4">
    <name type="scientific">Achromobacter marplatensis</name>
    <dbReference type="NCBI Taxonomy" id="470868"/>
    <lineage>
        <taxon>Bacteria</taxon>
        <taxon>Pseudomonadati</taxon>
        <taxon>Pseudomonadota</taxon>
        <taxon>Betaproteobacteria</taxon>
        <taxon>Burkholderiales</taxon>
        <taxon>Alcaligenaceae</taxon>
        <taxon>Achromobacter</taxon>
    </lineage>
</organism>
<dbReference type="Proteomes" id="UP001161276">
    <property type="component" value="Unassembled WGS sequence"/>
</dbReference>
<dbReference type="PIRSF" id="PIRSF017082">
    <property type="entry name" value="YflP"/>
    <property type="match status" value="1"/>
</dbReference>